<dbReference type="GO" id="GO:0003697">
    <property type="term" value="F:single-stranded DNA binding"/>
    <property type="evidence" value="ECO:0007669"/>
    <property type="project" value="TreeGrafter"/>
</dbReference>
<feature type="non-terminal residue" evidence="1">
    <location>
        <position position="1"/>
    </location>
</feature>
<dbReference type="GO" id="GO:0003690">
    <property type="term" value="F:double-stranded DNA binding"/>
    <property type="evidence" value="ECO:0007669"/>
    <property type="project" value="TreeGrafter"/>
</dbReference>
<dbReference type="GO" id="GO:0000793">
    <property type="term" value="C:condensed chromosome"/>
    <property type="evidence" value="ECO:0007669"/>
    <property type="project" value="TreeGrafter"/>
</dbReference>
<dbReference type="InterPro" id="IPR036397">
    <property type="entry name" value="RNaseH_sf"/>
</dbReference>
<dbReference type="Gene3D" id="3.30.420.10">
    <property type="entry name" value="Ribonuclease H-like superfamily/Ribonuclease H"/>
    <property type="match status" value="1"/>
</dbReference>
<dbReference type="GO" id="GO:0000729">
    <property type="term" value="P:DNA double-strand break processing"/>
    <property type="evidence" value="ECO:0007669"/>
    <property type="project" value="TreeGrafter"/>
</dbReference>
<name>O02474_STYZE</name>
<organism evidence="1">
    <name type="scientific">Stylochus zebra</name>
    <name type="common">Zebra flatworm</name>
    <dbReference type="NCBI Taxonomy" id="46768"/>
    <lineage>
        <taxon>Eukaryota</taxon>
        <taxon>Metazoa</taxon>
        <taxon>Spiralia</taxon>
        <taxon>Lophotrochozoa</taxon>
        <taxon>Platyhelminthes</taxon>
        <taxon>Rhabditophora</taxon>
        <taxon>Polycladida</taxon>
        <taxon>Acotylea</taxon>
        <taxon>Stylochoidea</taxon>
        <taxon>Stylochidae</taxon>
        <taxon>Stylochus</taxon>
    </lineage>
</organism>
<reference evidence="1" key="1">
    <citation type="journal article" date="1997" name="J. Hered.">
        <title>Multiple Mariner transposons in flatworms and hydras are related to those of insects.</title>
        <authorList>
            <person name="Robertson H.M."/>
        </authorList>
    </citation>
    <scope>NUCLEOTIDE SEQUENCE</scope>
</reference>
<dbReference type="Pfam" id="PF01359">
    <property type="entry name" value="Transposase_1"/>
    <property type="match status" value="1"/>
</dbReference>
<dbReference type="GO" id="GO:0044774">
    <property type="term" value="P:mitotic DNA integrity checkpoint signaling"/>
    <property type="evidence" value="ECO:0007669"/>
    <property type="project" value="TreeGrafter"/>
</dbReference>
<sequence length="147" mass="17390">SNNNQERRLDACISLLSKERTTDWLDTIVTGDEKWCLYVNVVRKRSWVDKGTPSQAQPKPEIHQKKLMLCVLWDVSGVIYWEMLNPNQTINAELYCTQLQKLVGTISQRRPNLEKIRFLHDNTRPHTAKMTREKLRQLRWEVLIHPP</sequence>
<dbReference type="AlphaFoldDB" id="O02474"/>
<dbReference type="EMBL" id="U51170">
    <property type="protein sequence ID" value="AAB61392.1"/>
    <property type="molecule type" value="Genomic_DNA"/>
</dbReference>
<dbReference type="GO" id="GO:0000014">
    <property type="term" value="F:single-stranded DNA endodeoxyribonuclease activity"/>
    <property type="evidence" value="ECO:0007669"/>
    <property type="project" value="TreeGrafter"/>
</dbReference>
<protein>
    <submittedName>
        <fullName evidence="1">Transposase</fullName>
    </submittedName>
</protein>
<dbReference type="InterPro" id="IPR052709">
    <property type="entry name" value="Transposase-MT_Hybrid"/>
</dbReference>
<dbReference type="PANTHER" id="PTHR46060">
    <property type="entry name" value="MARINER MOS1 TRANSPOSASE-LIKE PROTEIN"/>
    <property type="match status" value="1"/>
</dbReference>
<proteinExistence type="predicted"/>
<dbReference type="GO" id="GO:0015074">
    <property type="term" value="P:DNA integration"/>
    <property type="evidence" value="ECO:0007669"/>
    <property type="project" value="TreeGrafter"/>
</dbReference>
<dbReference type="GO" id="GO:0005634">
    <property type="term" value="C:nucleus"/>
    <property type="evidence" value="ECO:0007669"/>
    <property type="project" value="TreeGrafter"/>
</dbReference>
<dbReference type="GO" id="GO:0042800">
    <property type="term" value="F:histone H3K4 methyltransferase activity"/>
    <property type="evidence" value="ECO:0007669"/>
    <property type="project" value="TreeGrafter"/>
</dbReference>
<dbReference type="GO" id="GO:0046975">
    <property type="term" value="F:histone H3K36 methyltransferase activity"/>
    <property type="evidence" value="ECO:0007669"/>
    <property type="project" value="TreeGrafter"/>
</dbReference>
<dbReference type="GO" id="GO:0031297">
    <property type="term" value="P:replication fork processing"/>
    <property type="evidence" value="ECO:0007669"/>
    <property type="project" value="TreeGrafter"/>
</dbReference>
<evidence type="ECO:0000313" key="1">
    <source>
        <dbReference type="EMBL" id="AAB61392.1"/>
    </source>
</evidence>
<feature type="non-terminal residue" evidence="1">
    <location>
        <position position="147"/>
    </location>
</feature>
<dbReference type="GO" id="GO:0044547">
    <property type="term" value="F:DNA topoisomerase binding"/>
    <property type="evidence" value="ECO:0007669"/>
    <property type="project" value="TreeGrafter"/>
</dbReference>
<accession>O02474</accession>
<dbReference type="InterPro" id="IPR001888">
    <property type="entry name" value="Transposase_1"/>
</dbReference>
<dbReference type="GO" id="GO:0035861">
    <property type="term" value="C:site of double-strand break"/>
    <property type="evidence" value="ECO:0007669"/>
    <property type="project" value="TreeGrafter"/>
</dbReference>
<dbReference type="PANTHER" id="PTHR46060:SF2">
    <property type="entry name" value="HISTONE-LYSINE N-METHYLTRANSFERASE SETMAR"/>
    <property type="match status" value="1"/>
</dbReference>
<dbReference type="GO" id="GO:0006303">
    <property type="term" value="P:double-strand break repair via nonhomologous end joining"/>
    <property type="evidence" value="ECO:0007669"/>
    <property type="project" value="TreeGrafter"/>
</dbReference>